<dbReference type="SUPFAM" id="SSF55073">
    <property type="entry name" value="Nucleotide cyclase"/>
    <property type="match status" value="1"/>
</dbReference>
<dbReference type="OrthoDB" id="9804951at2"/>
<dbReference type="InterPro" id="IPR052155">
    <property type="entry name" value="Biofilm_reg_signaling"/>
</dbReference>
<name>A0A1N7LY78_9GAMM</name>
<feature type="domain" description="HAMP" evidence="3">
    <location>
        <begin position="188"/>
        <end position="241"/>
    </location>
</feature>
<dbReference type="InterPro" id="IPR035919">
    <property type="entry name" value="EAL_sf"/>
</dbReference>
<dbReference type="SMART" id="SM00267">
    <property type="entry name" value="GGDEF"/>
    <property type="match status" value="1"/>
</dbReference>
<reference evidence="6" key="1">
    <citation type="submission" date="2017-01" db="EMBL/GenBank/DDBJ databases">
        <authorList>
            <person name="Varghese N."/>
            <person name="Submissions S."/>
        </authorList>
    </citation>
    <scope>NUCLEOTIDE SEQUENCE [LARGE SCALE GENOMIC DNA]</scope>
    <source>
        <strain evidence="6">DSM 24913</strain>
    </source>
</reference>
<feature type="transmembrane region" description="Helical" evidence="1">
    <location>
        <begin position="6"/>
        <end position="30"/>
    </location>
</feature>
<dbReference type="InterPro" id="IPR000160">
    <property type="entry name" value="GGDEF_dom"/>
</dbReference>
<dbReference type="Gene3D" id="3.30.70.270">
    <property type="match status" value="1"/>
</dbReference>
<dbReference type="InterPro" id="IPR029787">
    <property type="entry name" value="Nucleotide_cyclase"/>
</dbReference>
<feature type="transmembrane region" description="Helical" evidence="1">
    <location>
        <begin position="164"/>
        <end position="185"/>
    </location>
</feature>
<dbReference type="PROSITE" id="PS50887">
    <property type="entry name" value="GGDEF"/>
    <property type="match status" value="1"/>
</dbReference>
<feature type="domain" description="GGDEF" evidence="4">
    <location>
        <begin position="292"/>
        <end position="423"/>
    </location>
</feature>
<dbReference type="SMART" id="SM00052">
    <property type="entry name" value="EAL"/>
    <property type="match status" value="1"/>
</dbReference>
<keyword evidence="1" id="KW-0472">Membrane</keyword>
<evidence type="ECO:0000259" key="2">
    <source>
        <dbReference type="PROSITE" id="PS50883"/>
    </source>
</evidence>
<dbReference type="Gene3D" id="6.10.340.10">
    <property type="match status" value="1"/>
</dbReference>
<dbReference type="InterPro" id="IPR001633">
    <property type="entry name" value="EAL_dom"/>
</dbReference>
<keyword evidence="1" id="KW-1133">Transmembrane helix</keyword>
<dbReference type="PANTHER" id="PTHR44757">
    <property type="entry name" value="DIGUANYLATE CYCLASE DGCP"/>
    <property type="match status" value="1"/>
</dbReference>
<evidence type="ECO:0000259" key="3">
    <source>
        <dbReference type="PROSITE" id="PS50885"/>
    </source>
</evidence>
<dbReference type="PROSITE" id="PS50885">
    <property type="entry name" value="HAMP"/>
    <property type="match status" value="1"/>
</dbReference>
<protein>
    <submittedName>
        <fullName evidence="5">Diguanylate cyclase/phosphodiesterase</fullName>
    </submittedName>
</protein>
<feature type="domain" description="EAL" evidence="2">
    <location>
        <begin position="432"/>
        <end position="685"/>
    </location>
</feature>
<evidence type="ECO:0000256" key="1">
    <source>
        <dbReference type="SAM" id="Phobius"/>
    </source>
</evidence>
<gene>
    <name evidence="5" type="ORF">SAMN05421686_104296</name>
</gene>
<dbReference type="GO" id="GO:0016020">
    <property type="term" value="C:membrane"/>
    <property type="evidence" value="ECO:0007669"/>
    <property type="project" value="InterPro"/>
</dbReference>
<evidence type="ECO:0000313" key="6">
    <source>
        <dbReference type="Proteomes" id="UP000185639"/>
    </source>
</evidence>
<dbReference type="InterPro" id="IPR043128">
    <property type="entry name" value="Rev_trsase/Diguanyl_cyclase"/>
</dbReference>
<dbReference type="CDD" id="cd01948">
    <property type="entry name" value="EAL"/>
    <property type="match status" value="1"/>
</dbReference>
<evidence type="ECO:0000259" key="4">
    <source>
        <dbReference type="PROSITE" id="PS50887"/>
    </source>
</evidence>
<dbReference type="RefSeq" id="WP_076515134.1">
    <property type="nucleotide sequence ID" value="NZ_FTOH01000004.1"/>
</dbReference>
<keyword evidence="1" id="KW-0812">Transmembrane</keyword>
<keyword evidence="6" id="KW-1185">Reference proteome</keyword>
<dbReference type="Gene3D" id="3.20.20.450">
    <property type="entry name" value="EAL domain"/>
    <property type="match status" value="1"/>
</dbReference>
<dbReference type="AlphaFoldDB" id="A0A1N7LY78"/>
<dbReference type="CDD" id="cd01949">
    <property type="entry name" value="GGDEF"/>
    <property type="match status" value="1"/>
</dbReference>
<dbReference type="CDD" id="cd06225">
    <property type="entry name" value="HAMP"/>
    <property type="match status" value="1"/>
</dbReference>
<evidence type="ECO:0000313" key="5">
    <source>
        <dbReference type="EMBL" id="SIS78808.1"/>
    </source>
</evidence>
<dbReference type="NCBIfam" id="TIGR00254">
    <property type="entry name" value="GGDEF"/>
    <property type="match status" value="1"/>
</dbReference>
<dbReference type="EMBL" id="FTOH01000004">
    <property type="protein sequence ID" value="SIS78808.1"/>
    <property type="molecule type" value="Genomic_DNA"/>
</dbReference>
<sequence>MLIRSIRTAVMLLSLISIALVATSVFYSALREHRELYTRYVESDLRALSDNMASDLVGILSKSDHFFDLKRYLLSLEPYENVVGAAIFDPQWNVLELYAGQAMLESQGDFPVDFTDWKFFESGVLRDDGRLIAVRRIGEPPLVMGHLALIVDLEGPLLSSTISLALRILPVAIAVILIMVGLFYVQASRWLWPLTQLSEFARKVQETKDYRLKIPVYGKYEVSSLTQDINNMMDAIRVESDINQEYVELLEQRREEMEYLANYDSLTRLLNRQSFMGILDASLRELRDSKEGDLVVMFVDLDGFKEVNDTLGHEVGDKLLVEVAERLKSYIPREDVVSRHGGDEFLVLCRTSPDHPENMAEDIVSGLRATFLIDSWEVRISASVGIARASEGGFDTQDTIRNADVAMYVAKKEGKSQYCFFQENMLIEHQRKIDIANAIEPGLERGEFYICYQPKVSSDAEPRGVEALVRWNSHSLGRVAPSDFIPIAERSGKISALTDWVVERVCRDVADYFQDLPVPILVSLNLSAYDLKRYQFSDFIRSTFETHSVRPELIEFEVTEHAYLDNLEMANRFFNDISELGCRVALDDFGTGYSSLSYLTRIPIDLIKIDKQFVENIGLTARDDALVLTIIEMAKRLGIELCAEGVETEAQRDFLKIHGCNLMQGYLFDRPQELEQLKAIFATTISEQSGVLTHR</sequence>
<dbReference type="InterPro" id="IPR003660">
    <property type="entry name" value="HAMP_dom"/>
</dbReference>
<dbReference type="Proteomes" id="UP000185639">
    <property type="component" value="Unassembled WGS sequence"/>
</dbReference>
<dbReference type="SUPFAM" id="SSF141868">
    <property type="entry name" value="EAL domain-like"/>
    <property type="match status" value="1"/>
</dbReference>
<dbReference type="STRING" id="484498.SAMN05421686_104296"/>
<accession>A0A1N7LY78</accession>
<dbReference type="PANTHER" id="PTHR44757:SF2">
    <property type="entry name" value="BIOFILM ARCHITECTURE MAINTENANCE PROTEIN MBAA"/>
    <property type="match status" value="1"/>
</dbReference>
<dbReference type="Pfam" id="PF00990">
    <property type="entry name" value="GGDEF"/>
    <property type="match status" value="1"/>
</dbReference>
<dbReference type="Pfam" id="PF00563">
    <property type="entry name" value="EAL"/>
    <property type="match status" value="1"/>
</dbReference>
<organism evidence="5 6">
    <name type="scientific">Thalassolituus maritimus</name>
    <dbReference type="NCBI Taxonomy" id="484498"/>
    <lineage>
        <taxon>Bacteria</taxon>
        <taxon>Pseudomonadati</taxon>
        <taxon>Pseudomonadota</taxon>
        <taxon>Gammaproteobacteria</taxon>
        <taxon>Oceanospirillales</taxon>
        <taxon>Oceanospirillaceae</taxon>
        <taxon>Thalassolituus</taxon>
    </lineage>
</organism>
<dbReference type="PROSITE" id="PS50883">
    <property type="entry name" value="EAL"/>
    <property type="match status" value="1"/>
</dbReference>
<dbReference type="GO" id="GO:0007165">
    <property type="term" value="P:signal transduction"/>
    <property type="evidence" value="ECO:0007669"/>
    <property type="project" value="InterPro"/>
</dbReference>
<proteinExistence type="predicted"/>